<sequence length="212" mass="22978">MTIGILLADDHPIVSDAVRQLLERESDLRILGVARSARELVDLAGRTSCDIVITDFSMPGVDSVDGLPLIATLRRRWPHLGIIVLTMISNPGVLQSILDVGANALINKADAMSELALAIRVISRDQRYVSLATRELLARAVAGPATHTVALSPREAEVIRLFASGKTVTDIAKHFNRSVKTVSTQKLEAMAKLGLKSDLEIYSYARENGLLS</sequence>
<organism evidence="6 7">
    <name type="scientific">Pseudoxanthomonas indica</name>
    <dbReference type="NCBI Taxonomy" id="428993"/>
    <lineage>
        <taxon>Bacteria</taxon>
        <taxon>Pseudomonadati</taxon>
        <taxon>Pseudomonadota</taxon>
        <taxon>Gammaproteobacteria</taxon>
        <taxon>Lysobacterales</taxon>
        <taxon>Lysobacteraceae</taxon>
        <taxon>Pseudoxanthomonas</taxon>
    </lineage>
</organism>
<reference evidence="6 7" key="1">
    <citation type="submission" date="2017-02" db="EMBL/GenBank/DDBJ databases">
        <authorList>
            <person name="Peterson S.W."/>
        </authorList>
    </citation>
    <scope>NUCLEOTIDE SEQUENCE [LARGE SCALE GENOMIC DNA]</scope>
    <source>
        <strain evidence="6 7">P15</strain>
    </source>
</reference>
<dbReference type="InterPro" id="IPR000792">
    <property type="entry name" value="Tscrpt_reg_LuxR_C"/>
</dbReference>
<feature type="modified residue" description="4-aspartylphosphate" evidence="3">
    <location>
        <position position="55"/>
    </location>
</feature>
<feature type="domain" description="Response regulatory" evidence="5">
    <location>
        <begin position="4"/>
        <end position="123"/>
    </location>
</feature>
<dbReference type="SUPFAM" id="SSF46894">
    <property type="entry name" value="C-terminal effector domain of the bipartite response regulators"/>
    <property type="match status" value="1"/>
</dbReference>
<dbReference type="InterPro" id="IPR001789">
    <property type="entry name" value="Sig_transdc_resp-reg_receiver"/>
</dbReference>
<dbReference type="Gene3D" id="3.40.50.2300">
    <property type="match status" value="1"/>
</dbReference>
<dbReference type="PRINTS" id="PR00038">
    <property type="entry name" value="HTHLUXR"/>
</dbReference>
<dbReference type="STRING" id="428993.SAMN06296058_0861"/>
<keyword evidence="1 3" id="KW-0597">Phosphoprotein</keyword>
<dbReference type="PANTHER" id="PTHR43214">
    <property type="entry name" value="TWO-COMPONENT RESPONSE REGULATOR"/>
    <property type="match status" value="1"/>
</dbReference>
<dbReference type="SUPFAM" id="SSF52172">
    <property type="entry name" value="CheY-like"/>
    <property type="match status" value="1"/>
</dbReference>
<evidence type="ECO:0000259" key="5">
    <source>
        <dbReference type="PROSITE" id="PS50110"/>
    </source>
</evidence>
<dbReference type="GO" id="GO:0003677">
    <property type="term" value="F:DNA binding"/>
    <property type="evidence" value="ECO:0007669"/>
    <property type="project" value="UniProtKB-KW"/>
</dbReference>
<dbReference type="PROSITE" id="PS50043">
    <property type="entry name" value="HTH_LUXR_2"/>
    <property type="match status" value="1"/>
</dbReference>
<dbReference type="AlphaFoldDB" id="A0A1T5JJV4"/>
<dbReference type="InterPro" id="IPR036388">
    <property type="entry name" value="WH-like_DNA-bd_sf"/>
</dbReference>
<dbReference type="CDD" id="cd17535">
    <property type="entry name" value="REC_NarL-like"/>
    <property type="match status" value="1"/>
</dbReference>
<gene>
    <name evidence="6" type="ORF">SAMN06296058_0861</name>
</gene>
<evidence type="ECO:0000313" key="6">
    <source>
        <dbReference type="EMBL" id="SKC51857.1"/>
    </source>
</evidence>
<dbReference type="SMART" id="SM00448">
    <property type="entry name" value="REC"/>
    <property type="match status" value="1"/>
</dbReference>
<dbReference type="OrthoDB" id="4313922at2"/>
<dbReference type="InterPro" id="IPR011006">
    <property type="entry name" value="CheY-like_superfamily"/>
</dbReference>
<evidence type="ECO:0000256" key="3">
    <source>
        <dbReference type="PROSITE-ProRule" id="PRU00169"/>
    </source>
</evidence>
<protein>
    <submittedName>
        <fullName evidence="6">Two component transcriptional regulator, LuxR family</fullName>
    </submittedName>
</protein>
<dbReference type="Pfam" id="PF00072">
    <property type="entry name" value="Response_reg"/>
    <property type="match status" value="1"/>
</dbReference>
<dbReference type="Proteomes" id="UP000190341">
    <property type="component" value="Unassembled WGS sequence"/>
</dbReference>
<dbReference type="SMART" id="SM00421">
    <property type="entry name" value="HTH_LUXR"/>
    <property type="match status" value="1"/>
</dbReference>
<dbReference type="Pfam" id="PF00196">
    <property type="entry name" value="GerE"/>
    <property type="match status" value="1"/>
</dbReference>
<dbReference type="Gene3D" id="1.10.10.10">
    <property type="entry name" value="Winged helix-like DNA-binding domain superfamily/Winged helix DNA-binding domain"/>
    <property type="match status" value="1"/>
</dbReference>
<evidence type="ECO:0000259" key="4">
    <source>
        <dbReference type="PROSITE" id="PS50043"/>
    </source>
</evidence>
<dbReference type="EMBL" id="FUZV01000001">
    <property type="protein sequence ID" value="SKC51857.1"/>
    <property type="molecule type" value="Genomic_DNA"/>
</dbReference>
<dbReference type="PROSITE" id="PS50110">
    <property type="entry name" value="RESPONSE_REGULATORY"/>
    <property type="match status" value="1"/>
</dbReference>
<dbReference type="GO" id="GO:0000160">
    <property type="term" value="P:phosphorelay signal transduction system"/>
    <property type="evidence" value="ECO:0007669"/>
    <property type="project" value="InterPro"/>
</dbReference>
<accession>A0A1T5JJV4</accession>
<dbReference type="PANTHER" id="PTHR43214:SF17">
    <property type="entry name" value="TRANSCRIPTIONAL REGULATORY PROTEIN RCSB"/>
    <property type="match status" value="1"/>
</dbReference>
<feature type="domain" description="HTH luxR-type" evidence="4">
    <location>
        <begin position="144"/>
        <end position="209"/>
    </location>
</feature>
<dbReference type="InterPro" id="IPR016032">
    <property type="entry name" value="Sig_transdc_resp-reg_C-effctor"/>
</dbReference>
<dbReference type="CDD" id="cd06170">
    <property type="entry name" value="LuxR_C_like"/>
    <property type="match status" value="1"/>
</dbReference>
<evidence type="ECO:0000313" key="7">
    <source>
        <dbReference type="Proteomes" id="UP000190341"/>
    </source>
</evidence>
<evidence type="ECO:0000256" key="2">
    <source>
        <dbReference type="ARBA" id="ARBA00023125"/>
    </source>
</evidence>
<evidence type="ECO:0000256" key="1">
    <source>
        <dbReference type="ARBA" id="ARBA00022553"/>
    </source>
</evidence>
<dbReference type="RefSeq" id="WP_079723228.1">
    <property type="nucleotide sequence ID" value="NZ_BMCL01000003.1"/>
</dbReference>
<keyword evidence="7" id="KW-1185">Reference proteome</keyword>
<dbReference type="GO" id="GO:0006355">
    <property type="term" value="P:regulation of DNA-templated transcription"/>
    <property type="evidence" value="ECO:0007669"/>
    <property type="project" value="InterPro"/>
</dbReference>
<name>A0A1T5JJV4_9GAMM</name>
<proteinExistence type="predicted"/>
<dbReference type="InterPro" id="IPR039420">
    <property type="entry name" value="WalR-like"/>
</dbReference>
<keyword evidence="2" id="KW-0238">DNA-binding</keyword>
<dbReference type="InterPro" id="IPR058245">
    <property type="entry name" value="NreC/VraR/RcsB-like_REC"/>
</dbReference>